<proteinExistence type="predicted"/>
<comment type="caution">
    <text evidence="1">The sequence shown here is derived from an EMBL/GenBank/DDBJ whole genome shotgun (WGS) entry which is preliminary data.</text>
</comment>
<dbReference type="Proteomes" id="UP000582643">
    <property type="component" value="Unassembled WGS sequence"/>
</dbReference>
<dbReference type="EMBL" id="JACHJY010000001">
    <property type="protein sequence ID" value="MBB4979982.1"/>
    <property type="molecule type" value="Genomic_DNA"/>
</dbReference>
<reference evidence="1 2" key="1">
    <citation type="submission" date="2020-08" db="EMBL/GenBank/DDBJ databases">
        <title>Genomic Encyclopedia of Type Strains, Phase III (KMG-III): the genomes of soil and plant-associated and newly described type strains.</title>
        <authorList>
            <person name="Whitman W."/>
        </authorList>
    </citation>
    <scope>NUCLEOTIDE SEQUENCE [LARGE SCALE GENOMIC DNA]</scope>
    <source>
        <strain evidence="1 2">SFB5A</strain>
    </source>
</reference>
<organism evidence="1 2">
    <name type="scientific">Streptomyces nymphaeiformis</name>
    <dbReference type="NCBI Taxonomy" id="2663842"/>
    <lineage>
        <taxon>Bacteria</taxon>
        <taxon>Bacillati</taxon>
        <taxon>Actinomycetota</taxon>
        <taxon>Actinomycetes</taxon>
        <taxon>Kitasatosporales</taxon>
        <taxon>Streptomycetaceae</taxon>
        <taxon>Streptomyces</taxon>
    </lineage>
</organism>
<keyword evidence="2" id="KW-1185">Reference proteome</keyword>
<dbReference type="AlphaFoldDB" id="A0A7W7X9L4"/>
<evidence type="ECO:0000313" key="1">
    <source>
        <dbReference type="EMBL" id="MBB4979982.1"/>
    </source>
</evidence>
<protein>
    <submittedName>
        <fullName evidence="1">Uncharacterized protein</fullName>
    </submittedName>
</protein>
<sequence length="42" mass="4563">MTLVTCMGLMALVFVVSVRLVLHGSAPHPVCGSCLRWNRIPP</sequence>
<evidence type="ECO:0000313" key="2">
    <source>
        <dbReference type="Proteomes" id="UP000582643"/>
    </source>
</evidence>
<accession>A0A7W7X9L4</accession>
<name>A0A7W7X9L4_9ACTN</name>
<gene>
    <name evidence="1" type="ORF">GGE06_000870</name>
</gene>